<keyword evidence="2" id="KW-1185">Reference proteome</keyword>
<sequence length="439" mass="48462">MKKSISYLLLLVAGLYFMACNKTVVNFGKENLTDDPNIIYLDSFVIKLATYQLDSFATASDSLFKVGRQSDSLLGVFRAQSWFPLGRPATNPLSGCANCSFDSLVFRMHFTGSAYGDTTAPFRLDLHRLTQPISTTTGWKGYNVSTFAYDPAPLASTTLTDLRPSANLPVSIRMPDNLGLEFFNMLKRNADTMSNQDKFARYFYGLVLSGDDAGNKAVYYFGPNDSTKRTVRLYYRLNASIPEQQYLDFTLQPASSQFYSFGYDKSGTTLAAFLPKKKQSLPSGLTGNKVFLHASSGLFPRISLPDVFALKELYPYIKVVKASLEITPPAASYGQSSFYALPPGLGLYPINSNNEVGSGLGTANGSLQNGSLIIDYLYHKNTRYTYDLTTYINTLLSQGRGAQQDFLLLPLSSAYENRLILDAAGQQLSVKLKLYVLGL</sequence>
<accession>A0A2P8D6B9</accession>
<proteinExistence type="predicted"/>
<gene>
    <name evidence="1" type="ORF">B0I18_103334</name>
</gene>
<protein>
    <submittedName>
        <fullName evidence="1">Uncharacterized protein DUF4270</fullName>
    </submittedName>
</protein>
<name>A0A2P8D6B9_9BACT</name>
<dbReference type="Proteomes" id="UP000240572">
    <property type="component" value="Unassembled WGS sequence"/>
</dbReference>
<reference evidence="1 2" key="1">
    <citation type="submission" date="2018-03" db="EMBL/GenBank/DDBJ databases">
        <title>Genomic Encyclopedia of Type Strains, Phase III (KMG-III): the genomes of soil and plant-associated and newly described type strains.</title>
        <authorList>
            <person name="Whitman W."/>
        </authorList>
    </citation>
    <scope>NUCLEOTIDE SEQUENCE [LARGE SCALE GENOMIC DNA]</scope>
    <source>
        <strain evidence="1 2">CGMCC 1.12700</strain>
    </source>
</reference>
<evidence type="ECO:0000313" key="1">
    <source>
        <dbReference type="EMBL" id="PSK92752.1"/>
    </source>
</evidence>
<dbReference type="EMBL" id="PYGD01000003">
    <property type="protein sequence ID" value="PSK92752.1"/>
    <property type="molecule type" value="Genomic_DNA"/>
</dbReference>
<dbReference type="OrthoDB" id="1092930at2"/>
<evidence type="ECO:0000313" key="2">
    <source>
        <dbReference type="Proteomes" id="UP000240572"/>
    </source>
</evidence>
<organism evidence="1 2">
    <name type="scientific">Taibaiella chishuiensis</name>
    <dbReference type="NCBI Taxonomy" id="1434707"/>
    <lineage>
        <taxon>Bacteria</taxon>
        <taxon>Pseudomonadati</taxon>
        <taxon>Bacteroidota</taxon>
        <taxon>Chitinophagia</taxon>
        <taxon>Chitinophagales</taxon>
        <taxon>Chitinophagaceae</taxon>
        <taxon>Taibaiella</taxon>
    </lineage>
</organism>
<dbReference type="InterPro" id="IPR025366">
    <property type="entry name" value="DUF4270"/>
</dbReference>
<dbReference type="Pfam" id="PF14092">
    <property type="entry name" value="DUF4270"/>
    <property type="match status" value="1"/>
</dbReference>
<comment type="caution">
    <text evidence="1">The sequence shown here is derived from an EMBL/GenBank/DDBJ whole genome shotgun (WGS) entry which is preliminary data.</text>
</comment>
<dbReference type="RefSeq" id="WP_106522930.1">
    <property type="nucleotide sequence ID" value="NZ_PYGD01000003.1"/>
</dbReference>
<dbReference type="AlphaFoldDB" id="A0A2P8D6B9"/>